<accession>A0A1E4RI80</accession>
<keyword evidence="4" id="KW-1185">Reference proteome</keyword>
<feature type="coiled-coil region" evidence="1">
    <location>
        <begin position="72"/>
        <end position="113"/>
    </location>
</feature>
<evidence type="ECO:0000313" key="4">
    <source>
        <dbReference type="Proteomes" id="UP000095085"/>
    </source>
</evidence>
<feature type="compositionally biased region" description="Polar residues" evidence="2">
    <location>
        <begin position="413"/>
        <end position="424"/>
    </location>
</feature>
<evidence type="ECO:0000313" key="3">
    <source>
        <dbReference type="EMBL" id="ODV66982.1"/>
    </source>
</evidence>
<dbReference type="Proteomes" id="UP000095085">
    <property type="component" value="Unassembled WGS sequence"/>
</dbReference>
<sequence length="431" mass="49215">MSHQSHITNPNSNSDSTLKETLTENLKGYQVLVDNLTNHLGNLIKHDEKRSSDLFEIIGLLSQQVTELQKYADALQKHADALLKQAEALQKQADAMQKQVEILQKQADDSRELTKEILLMSKEFRSGSVVSSGDNPSALQQITDYHIDDKLDLIYKSSVQKFSKLLRSDLGIGPLLKYFYDFRAFLEFHKKGHLADYLDGMDVKNITLSEKDTLGQMIRSAVDNKIEEDLRINPLTTSDQKEDDYAIKLFNYVMKKVIGKKLELQDYLSYANTIHLQVKQNGLNLYKFRIGQLKHLQTWFNLGNNEPHAINNLYNNLPENAKRYIRKSWCDDNNIASTSKVEDLDDDIKDGLTTFDQYLGYATVAYHNMPMENDSSSIMKTRVSHPPNKDENKRNISNKPKSSNKKEKAFVNKATTITNTTSGDSARPSYH</sequence>
<evidence type="ECO:0000256" key="1">
    <source>
        <dbReference type="SAM" id="Coils"/>
    </source>
</evidence>
<proteinExistence type="predicted"/>
<gene>
    <name evidence="3" type="ORF">HYPBUDRAFT_206577</name>
</gene>
<dbReference type="GeneID" id="30997597"/>
<name>A0A1E4RI80_9ASCO</name>
<evidence type="ECO:0000256" key="2">
    <source>
        <dbReference type="SAM" id="MobiDB-lite"/>
    </source>
</evidence>
<keyword evidence="1" id="KW-0175">Coiled coil</keyword>
<protein>
    <submittedName>
        <fullName evidence="3">Uncharacterized protein</fullName>
    </submittedName>
</protein>
<dbReference type="EMBL" id="KV454541">
    <property type="protein sequence ID" value="ODV66982.1"/>
    <property type="molecule type" value="Genomic_DNA"/>
</dbReference>
<feature type="region of interest" description="Disordered" evidence="2">
    <location>
        <begin position="377"/>
        <end position="431"/>
    </location>
</feature>
<reference evidence="4" key="1">
    <citation type="submission" date="2016-05" db="EMBL/GenBank/DDBJ databases">
        <title>Comparative genomics of biotechnologically important yeasts.</title>
        <authorList>
            <consortium name="DOE Joint Genome Institute"/>
            <person name="Riley R."/>
            <person name="Haridas S."/>
            <person name="Wolfe K.H."/>
            <person name="Lopes M.R."/>
            <person name="Hittinger C.T."/>
            <person name="Goker M."/>
            <person name="Salamov A."/>
            <person name="Wisecaver J."/>
            <person name="Long T.M."/>
            <person name="Aerts A.L."/>
            <person name="Barry K."/>
            <person name="Choi C."/>
            <person name="Clum A."/>
            <person name="Coughlan A.Y."/>
            <person name="Deshpande S."/>
            <person name="Douglass A.P."/>
            <person name="Hanson S.J."/>
            <person name="Klenk H.-P."/>
            <person name="Labutti K."/>
            <person name="Lapidus A."/>
            <person name="Lindquist E."/>
            <person name="Lipzen A."/>
            <person name="Meier-Kolthoff J.P."/>
            <person name="Ohm R.A."/>
            <person name="Otillar R.P."/>
            <person name="Pangilinan J."/>
            <person name="Peng Y."/>
            <person name="Rokas A."/>
            <person name="Rosa C.A."/>
            <person name="Scheuner C."/>
            <person name="Sibirny A.A."/>
            <person name="Slot J.C."/>
            <person name="Stielow J.B."/>
            <person name="Sun H."/>
            <person name="Kurtzman C.P."/>
            <person name="Blackwell M."/>
            <person name="Grigoriev I.V."/>
            <person name="Jeffries T.W."/>
        </authorList>
    </citation>
    <scope>NUCLEOTIDE SEQUENCE [LARGE SCALE GENOMIC DNA]</scope>
    <source>
        <strain evidence="4">NRRL Y-1933</strain>
    </source>
</reference>
<dbReference type="RefSeq" id="XP_020076049.1">
    <property type="nucleotide sequence ID" value="XM_020223048.1"/>
</dbReference>
<dbReference type="AlphaFoldDB" id="A0A1E4RI80"/>
<organism evidence="3 4">
    <name type="scientific">Hyphopichia burtonii NRRL Y-1933</name>
    <dbReference type="NCBI Taxonomy" id="984485"/>
    <lineage>
        <taxon>Eukaryota</taxon>
        <taxon>Fungi</taxon>
        <taxon>Dikarya</taxon>
        <taxon>Ascomycota</taxon>
        <taxon>Saccharomycotina</taxon>
        <taxon>Pichiomycetes</taxon>
        <taxon>Debaryomycetaceae</taxon>
        <taxon>Hyphopichia</taxon>
    </lineage>
</organism>